<evidence type="ECO:0000313" key="2">
    <source>
        <dbReference type="Proteomes" id="UP001456344"/>
    </source>
</evidence>
<evidence type="ECO:0000313" key="1">
    <source>
        <dbReference type="EMBL" id="WYW14565.1"/>
    </source>
</evidence>
<dbReference type="EMBL" id="CP150484">
    <property type="protein sequence ID" value="WYW14565.1"/>
    <property type="molecule type" value="Genomic_DNA"/>
</dbReference>
<sequence>MLVVEDDVTIAESIAARLRAEGFTVDLAHDGPSGVETDAEREPDLVVLDVMLPGFDGLEVCRRIQARRPVPVLMLTARSDETDMLIGLGVGADDYLTKPFSMRVLSARVHALLRRVERAARTDVSDAGTKIVLGDLEIDVEQRRVTRAGNQAQLTPIEFDLLVHFAKRPRAVQPRERLLSEVWDWDVAGTGSGTRAVDSHIKALRRKLGADLIRTVHGVGYALEVGS</sequence>
<proteinExistence type="predicted"/>
<dbReference type="Proteomes" id="UP001456344">
    <property type="component" value="Chromosome"/>
</dbReference>
<keyword evidence="2" id="KW-1185">Reference proteome</keyword>
<reference evidence="1" key="1">
    <citation type="submission" date="2023-10" db="EMBL/GenBank/DDBJ databases">
        <title>Whole genome sequencing of actinobacterial strain Amycolatopsis sp. (BCA-696) identifies the underlying plant growth-promoting genes.</title>
        <authorList>
            <person name="Gandham P."/>
            <person name="Vadla N."/>
            <person name="Saji A."/>
            <person name="Srinivas V."/>
            <person name="Ruperao P."/>
            <person name="Selvanayagam S."/>
            <person name="Saxena R.K."/>
            <person name="Rathore A."/>
            <person name="Gopalakrishnan S."/>
            <person name="Thakur V."/>
        </authorList>
    </citation>
    <scope>NUCLEOTIDE SEQUENCE</scope>
    <source>
        <strain evidence="1">BCA-696</strain>
    </source>
</reference>
<organism evidence="1 2">
    <name type="scientific">Amycolatopsis coloradensis</name>
    <dbReference type="NCBI Taxonomy" id="76021"/>
    <lineage>
        <taxon>Bacteria</taxon>
        <taxon>Bacillati</taxon>
        <taxon>Actinomycetota</taxon>
        <taxon>Actinomycetes</taxon>
        <taxon>Pseudonocardiales</taxon>
        <taxon>Pseudonocardiaceae</taxon>
        <taxon>Amycolatopsis</taxon>
    </lineage>
</organism>
<gene>
    <name evidence="1" type="ORF">LCL61_03270</name>
</gene>
<name>A0ACD5B5B7_9PSEU</name>
<accession>A0ACD5B5B7</accession>
<protein>
    <submittedName>
        <fullName evidence="1">Response regulator transcription factor</fullName>
    </submittedName>
</protein>